<evidence type="ECO:0000313" key="3">
    <source>
        <dbReference type="EMBL" id="MBO3738679.1"/>
    </source>
</evidence>
<dbReference type="Pfam" id="PF00174">
    <property type="entry name" value="Oxidored_molyb"/>
    <property type="match status" value="1"/>
</dbReference>
<dbReference type="InterPro" id="IPR000572">
    <property type="entry name" value="OxRdtase_Mopterin-bd_dom"/>
</dbReference>
<dbReference type="EMBL" id="JAGFNS010000008">
    <property type="protein sequence ID" value="MBO3738679.1"/>
    <property type="molecule type" value="Genomic_DNA"/>
</dbReference>
<gene>
    <name evidence="3" type="ORF">J5X75_14220</name>
</gene>
<accession>A0ABS3UIS9</accession>
<evidence type="ECO:0000259" key="2">
    <source>
        <dbReference type="Pfam" id="PF00174"/>
    </source>
</evidence>
<evidence type="ECO:0000313" key="4">
    <source>
        <dbReference type="Proteomes" id="UP000679690"/>
    </source>
</evidence>
<dbReference type="SUPFAM" id="SSF56524">
    <property type="entry name" value="Oxidoreductase molybdopterin-binding domain"/>
    <property type="match status" value="1"/>
</dbReference>
<name>A0ABS3UIS9_9ACTN</name>
<dbReference type="Proteomes" id="UP000679690">
    <property type="component" value="Unassembled WGS sequence"/>
</dbReference>
<organism evidence="3 4">
    <name type="scientific">Actinoplanes flavus</name>
    <dbReference type="NCBI Taxonomy" id="2820290"/>
    <lineage>
        <taxon>Bacteria</taxon>
        <taxon>Bacillati</taxon>
        <taxon>Actinomycetota</taxon>
        <taxon>Actinomycetes</taxon>
        <taxon>Micromonosporales</taxon>
        <taxon>Micromonosporaceae</taxon>
        <taxon>Actinoplanes</taxon>
    </lineage>
</organism>
<feature type="domain" description="Oxidoreductase molybdopterin-binding" evidence="2">
    <location>
        <begin position="41"/>
        <end position="170"/>
    </location>
</feature>
<feature type="region of interest" description="Disordered" evidence="1">
    <location>
        <begin position="215"/>
        <end position="240"/>
    </location>
</feature>
<reference evidence="3 4" key="1">
    <citation type="submission" date="2021-03" db="EMBL/GenBank/DDBJ databases">
        <title>Actinoplanes flavus sp. nov., a novel actinomycete isolated from Coconut Palm rhizosphere soil.</title>
        <authorList>
            <person name="Luo X."/>
        </authorList>
    </citation>
    <scope>NUCLEOTIDE SEQUENCE [LARGE SCALE GENOMIC DNA]</scope>
    <source>
        <strain evidence="3 4">NEAU-H7</strain>
    </source>
</reference>
<proteinExistence type="predicted"/>
<dbReference type="Gene3D" id="3.90.420.10">
    <property type="entry name" value="Oxidoreductase, molybdopterin-binding domain"/>
    <property type="match status" value="1"/>
</dbReference>
<sequence>MMRYWPRRAGGLPPGQRLLSEMPRFSDRPCLPPPVMPVEPRLEIRRDGEPVAVLSARDLEALGPRDHTADFHCVTTWSVTGLTWTGVPLRDVLAAVGVPETPYLVAGGGDRWRAVFVWPDAVAPDVLIATRLNGAALDERHGAPLRLVAPGQYGYKSVKHLVAVDLLTGEPRADPKEHPRARVAFEERHPRLPGRLLRLPYRLVIGPTAYLAERSLRRRATPTGERHGGEDDSGGGRVDR</sequence>
<dbReference type="RefSeq" id="WP_208467835.1">
    <property type="nucleotide sequence ID" value="NZ_JAGFNS010000008.1"/>
</dbReference>
<keyword evidence="4" id="KW-1185">Reference proteome</keyword>
<dbReference type="InterPro" id="IPR036374">
    <property type="entry name" value="OxRdtase_Mopterin-bd_sf"/>
</dbReference>
<protein>
    <submittedName>
        <fullName evidence="3">Molybdopterin-dependent oxidoreductase</fullName>
    </submittedName>
</protein>
<dbReference type="PANTHER" id="PTHR43032">
    <property type="entry name" value="PROTEIN-METHIONINE-SULFOXIDE REDUCTASE"/>
    <property type="match status" value="1"/>
</dbReference>
<evidence type="ECO:0000256" key="1">
    <source>
        <dbReference type="SAM" id="MobiDB-lite"/>
    </source>
</evidence>
<comment type="caution">
    <text evidence="3">The sequence shown here is derived from an EMBL/GenBank/DDBJ whole genome shotgun (WGS) entry which is preliminary data.</text>
</comment>